<dbReference type="PANTHER" id="PTHR43191">
    <property type="entry name" value="RRNA METHYLTRANSFERASE 3"/>
    <property type="match status" value="1"/>
</dbReference>
<evidence type="ECO:0000259" key="4">
    <source>
        <dbReference type="SMART" id="SM00967"/>
    </source>
</evidence>
<dbReference type="CDD" id="cd18095">
    <property type="entry name" value="SpoU-like_rRNA-MTase"/>
    <property type="match status" value="1"/>
</dbReference>
<dbReference type="GO" id="GO:0032259">
    <property type="term" value="P:methylation"/>
    <property type="evidence" value="ECO:0007669"/>
    <property type="project" value="UniProtKB-KW"/>
</dbReference>
<keyword evidence="2 5" id="KW-0489">Methyltransferase</keyword>
<evidence type="ECO:0000256" key="3">
    <source>
        <dbReference type="ARBA" id="ARBA00022679"/>
    </source>
</evidence>
<dbReference type="GO" id="GO:0008168">
    <property type="term" value="F:methyltransferase activity"/>
    <property type="evidence" value="ECO:0007669"/>
    <property type="project" value="UniProtKB-KW"/>
</dbReference>
<keyword evidence="3" id="KW-0808">Transferase</keyword>
<name>A0ABR6TLD7_9FIRM</name>
<sequence length="255" mass="29264">MTIKSRDNERFKLARLLLKSKYRNKEKKYIAEGLRTIELALEYGAKIEYVFIDRQFSKNSQIIERLEKNTKVFVLDDVLFKQITTTENSQGIIAIIEKNEIRIDDFNSEKHKRIVVLDRIQDPGNLGTIIRTADALGYNLIVLTKGCVDLYNPKVVRSAMGSMFYMDIACCEQEKALEILRNNNIQIISSYLETKNNFEDMKYSSKTAIVVGNEANGINEYWIENSDLLVKIPMFGKAESLNVAISTALLMNKIK</sequence>
<gene>
    <name evidence="5" type="ORF">HLB29_04855</name>
</gene>
<reference evidence="5 6" key="1">
    <citation type="submission" date="2020-05" db="EMBL/GenBank/DDBJ databases">
        <title>Draft genome of xy-202 and genomic insight in genome of the genus Peptostreptococcus.</title>
        <authorList>
            <person name="Zhang Z."/>
        </authorList>
    </citation>
    <scope>NUCLEOTIDE SEQUENCE [LARGE SCALE GENOMIC DNA]</scope>
    <source>
        <strain evidence="5 6">DSM 27025</strain>
    </source>
</reference>
<protein>
    <submittedName>
        <fullName evidence="5">RNA methyltransferase</fullName>
    </submittedName>
</protein>
<dbReference type="InterPro" id="IPR029028">
    <property type="entry name" value="Alpha/beta_knot_MTases"/>
</dbReference>
<keyword evidence="6" id="KW-1185">Reference proteome</keyword>
<evidence type="ECO:0000256" key="2">
    <source>
        <dbReference type="ARBA" id="ARBA00022603"/>
    </source>
</evidence>
<dbReference type="Pfam" id="PF22435">
    <property type="entry name" value="MRM3-like_sub_bind"/>
    <property type="match status" value="1"/>
</dbReference>
<dbReference type="InterPro" id="IPR051259">
    <property type="entry name" value="rRNA_Methyltransferase"/>
</dbReference>
<dbReference type="InterPro" id="IPR029064">
    <property type="entry name" value="Ribosomal_eL30-like_sf"/>
</dbReference>
<dbReference type="SUPFAM" id="SSF55315">
    <property type="entry name" value="L30e-like"/>
    <property type="match status" value="1"/>
</dbReference>
<dbReference type="Gene3D" id="3.30.1330.30">
    <property type="match status" value="1"/>
</dbReference>
<dbReference type="SUPFAM" id="SSF75217">
    <property type="entry name" value="alpha/beta knot"/>
    <property type="match status" value="1"/>
</dbReference>
<dbReference type="Proteomes" id="UP000713904">
    <property type="component" value="Unassembled WGS sequence"/>
</dbReference>
<organism evidence="5 6">
    <name type="scientific">Peptostreptococcus canis</name>
    <dbReference type="NCBI Taxonomy" id="1159213"/>
    <lineage>
        <taxon>Bacteria</taxon>
        <taxon>Bacillati</taxon>
        <taxon>Bacillota</taxon>
        <taxon>Clostridia</taxon>
        <taxon>Peptostreptococcales</taxon>
        <taxon>Peptostreptococcaceae</taxon>
        <taxon>Peptostreptococcus</taxon>
    </lineage>
</organism>
<dbReference type="EMBL" id="JABGBW010000002">
    <property type="protein sequence ID" value="MBC2576009.1"/>
    <property type="molecule type" value="Genomic_DNA"/>
</dbReference>
<comment type="caution">
    <text evidence="5">The sequence shown here is derived from an EMBL/GenBank/DDBJ whole genome shotgun (WGS) entry which is preliminary data.</text>
</comment>
<dbReference type="Pfam" id="PF00588">
    <property type="entry name" value="SpoU_methylase"/>
    <property type="match status" value="1"/>
</dbReference>
<proteinExistence type="inferred from homology"/>
<dbReference type="InterPro" id="IPR029026">
    <property type="entry name" value="tRNA_m1G_MTases_N"/>
</dbReference>
<evidence type="ECO:0000256" key="1">
    <source>
        <dbReference type="ARBA" id="ARBA00007228"/>
    </source>
</evidence>
<evidence type="ECO:0000313" key="5">
    <source>
        <dbReference type="EMBL" id="MBC2576009.1"/>
    </source>
</evidence>
<dbReference type="SMART" id="SM00967">
    <property type="entry name" value="SpoU_sub_bind"/>
    <property type="match status" value="1"/>
</dbReference>
<feature type="domain" description="RNA 2-O ribose methyltransferase substrate binding" evidence="4">
    <location>
        <begin position="30"/>
        <end position="102"/>
    </location>
</feature>
<dbReference type="InterPro" id="IPR053888">
    <property type="entry name" value="MRM3-like_sub_bind"/>
</dbReference>
<dbReference type="InterPro" id="IPR013123">
    <property type="entry name" value="SpoU_subst-bd"/>
</dbReference>
<evidence type="ECO:0000313" key="6">
    <source>
        <dbReference type="Proteomes" id="UP000713904"/>
    </source>
</evidence>
<accession>A0ABR6TLD7</accession>
<comment type="similarity">
    <text evidence="1">Belongs to the class IV-like SAM-binding methyltransferase superfamily. RNA methyltransferase TrmH family.</text>
</comment>
<dbReference type="Gene3D" id="3.40.1280.10">
    <property type="match status" value="1"/>
</dbReference>
<dbReference type="InterPro" id="IPR001537">
    <property type="entry name" value="SpoU_MeTrfase"/>
</dbReference>
<dbReference type="PANTHER" id="PTHR43191:SF2">
    <property type="entry name" value="RRNA METHYLTRANSFERASE 3, MITOCHONDRIAL"/>
    <property type="match status" value="1"/>
</dbReference>